<keyword evidence="2" id="KW-1185">Reference proteome</keyword>
<dbReference type="RefSeq" id="XP_007828068.1">
    <property type="nucleotide sequence ID" value="XM_007829877.1"/>
</dbReference>
<dbReference type="InterPro" id="IPR021842">
    <property type="entry name" value="DUF3435"/>
</dbReference>
<evidence type="ECO:0000313" key="2">
    <source>
        <dbReference type="Proteomes" id="UP000030651"/>
    </source>
</evidence>
<dbReference type="GO" id="GO:0003677">
    <property type="term" value="F:DNA binding"/>
    <property type="evidence" value="ECO:0007669"/>
    <property type="project" value="InterPro"/>
</dbReference>
<dbReference type="KEGG" id="pfy:PFICI_01296"/>
<dbReference type="OrthoDB" id="4708729at2759"/>
<reference evidence="2" key="1">
    <citation type="journal article" date="2015" name="BMC Genomics">
        <title>Genomic and transcriptomic analysis of the endophytic fungus Pestalotiopsis fici reveals its lifestyle and high potential for synthesis of natural products.</title>
        <authorList>
            <person name="Wang X."/>
            <person name="Zhang X."/>
            <person name="Liu L."/>
            <person name="Xiang M."/>
            <person name="Wang W."/>
            <person name="Sun X."/>
            <person name="Che Y."/>
            <person name="Guo L."/>
            <person name="Liu G."/>
            <person name="Guo L."/>
            <person name="Wang C."/>
            <person name="Yin W.B."/>
            <person name="Stadler M."/>
            <person name="Zhang X."/>
            <person name="Liu X."/>
        </authorList>
    </citation>
    <scope>NUCLEOTIDE SEQUENCE [LARGE SCALE GENOMIC DNA]</scope>
    <source>
        <strain evidence="2">W106-1 / CGMCC3.15140</strain>
    </source>
</reference>
<protein>
    <submittedName>
        <fullName evidence="1">Uncharacterized protein</fullName>
    </submittedName>
</protein>
<evidence type="ECO:0000313" key="1">
    <source>
        <dbReference type="EMBL" id="ETS87468.1"/>
    </source>
</evidence>
<accession>W3XN38</accession>
<proteinExistence type="predicted"/>
<dbReference type="GeneID" id="19266309"/>
<dbReference type="PANTHER" id="PTHR37535:SF3">
    <property type="entry name" value="FLUG DOMAIN-CONTAINING PROTEIN"/>
    <property type="match status" value="1"/>
</dbReference>
<organism evidence="1 2">
    <name type="scientific">Pestalotiopsis fici (strain W106-1 / CGMCC3.15140)</name>
    <dbReference type="NCBI Taxonomy" id="1229662"/>
    <lineage>
        <taxon>Eukaryota</taxon>
        <taxon>Fungi</taxon>
        <taxon>Dikarya</taxon>
        <taxon>Ascomycota</taxon>
        <taxon>Pezizomycotina</taxon>
        <taxon>Sordariomycetes</taxon>
        <taxon>Xylariomycetidae</taxon>
        <taxon>Amphisphaeriales</taxon>
        <taxon>Sporocadaceae</taxon>
        <taxon>Pestalotiopsis</taxon>
    </lineage>
</organism>
<dbReference type="PANTHER" id="PTHR37535">
    <property type="entry name" value="FLUG DOMAIN PROTEIN"/>
    <property type="match status" value="1"/>
</dbReference>
<dbReference type="SUPFAM" id="SSF56349">
    <property type="entry name" value="DNA breaking-rejoining enzymes"/>
    <property type="match status" value="1"/>
</dbReference>
<dbReference type="AlphaFoldDB" id="W3XN38"/>
<dbReference type="HOGENOM" id="CLU_003121_1_1_1"/>
<dbReference type="InParanoid" id="W3XN38"/>
<dbReference type="Pfam" id="PF11917">
    <property type="entry name" value="DUF3435"/>
    <property type="match status" value="1"/>
</dbReference>
<dbReference type="EMBL" id="KI912109">
    <property type="protein sequence ID" value="ETS87468.1"/>
    <property type="molecule type" value="Genomic_DNA"/>
</dbReference>
<dbReference type="OMA" id="ASYIMER"/>
<name>W3XN38_PESFW</name>
<dbReference type="InterPro" id="IPR011010">
    <property type="entry name" value="DNA_brk_join_enz"/>
</dbReference>
<dbReference type="eggNOG" id="ENOG502SH56">
    <property type="taxonomic scope" value="Eukaryota"/>
</dbReference>
<gene>
    <name evidence="1" type="ORF">PFICI_01296</name>
</gene>
<dbReference type="Proteomes" id="UP000030651">
    <property type="component" value="Unassembled WGS sequence"/>
</dbReference>
<sequence length="476" mass="54730">MEFIKFLAYGIKSAKSTRSAQPNERRKKRGPSIQSVVQYYDVFQNLLLDRGTPVDPKVSKHIRKYILHNLRVELDCPFNVRPRRWPKIVHFIHLGQQLFVQDYIKFPSAATRVYFWAWFSCNVASGSRIGELVESSARGQNCDRGLRFKDARLIVIRKEDGQPGLAFEFERDAKGMTLTPNERPRHAIYEAPEGQMLLLNPILPILAIILSRGALRDYQTIQDIFQIPAPPKGQDITLTWRDEVLSQPVFPRIREGSGLTDKMETGNKFGEYLRALGFRAGFPEPLTIHDFRAEYLQLLDKNYSTSQRQRSAGQRSMGVYAQRYQAKNSGADGFGLLFFNKAVDGINENLRGSGIRFEPNLIQKLSAAMELQIHTEHQSDIRNLEARMLSLIHTKASKVERNKVWDEMKKLYTNGLRDMQEDGRTKDNEPLRLFFDRARHMMPDRHNLAENILKEFPLRSSEGITALDFPGSFVQG</sequence>